<evidence type="ECO:0000313" key="2">
    <source>
        <dbReference type="Proteomes" id="UP000237000"/>
    </source>
</evidence>
<gene>
    <name evidence="1" type="ORF">TorRG33x02_227990</name>
</gene>
<reference evidence="2" key="1">
    <citation type="submission" date="2016-06" db="EMBL/GenBank/DDBJ databases">
        <title>Parallel loss of symbiosis genes in relatives of nitrogen-fixing non-legume Parasponia.</title>
        <authorList>
            <person name="Van Velzen R."/>
            <person name="Holmer R."/>
            <person name="Bu F."/>
            <person name="Rutten L."/>
            <person name="Van Zeijl A."/>
            <person name="Liu W."/>
            <person name="Santuari L."/>
            <person name="Cao Q."/>
            <person name="Sharma T."/>
            <person name="Shen D."/>
            <person name="Roswanjaya Y."/>
            <person name="Wardhani T."/>
            <person name="Kalhor M.S."/>
            <person name="Jansen J."/>
            <person name="Van den Hoogen J."/>
            <person name="Gungor B."/>
            <person name="Hartog M."/>
            <person name="Hontelez J."/>
            <person name="Verver J."/>
            <person name="Yang W.-C."/>
            <person name="Schijlen E."/>
            <person name="Repin R."/>
            <person name="Schilthuizen M."/>
            <person name="Schranz E."/>
            <person name="Heidstra R."/>
            <person name="Miyata K."/>
            <person name="Fedorova E."/>
            <person name="Kohlen W."/>
            <person name="Bisseling T."/>
            <person name="Smit S."/>
            <person name="Geurts R."/>
        </authorList>
    </citation>
    <scope>NUCLEOTIDE SEQUENCE [LARGE SCALE GENOMIC DNA]</scope>
    <source>
        <strain evidence="2">cv. RG33-2</strain>
    </source>
</reference>
<dbReference type="InParanoid" id="A0A2P5E7B5"/>
<evidence type="ECO:0000313" key="1">
    <source>
        <dbReference type="EMBL" id="PON81448.1"/>
    </source>
</evidence>
<name>A0A2P5E7B5_TREOI</name>
<organism evidence="1 2">
    <name type="scientific">Trema orientale</name>
    <name type="common">Charcoal tree</name>
    <name type="synonym">Celtis orientalis</name>
    <dbReference type="NCBI Taxonomy" id="63057"/>
    <lineage>
        <taxon>Eukaryota</taxon>
        <taxon>Viridiplantae</taxon>
        <taxon>Streptophyta</taxon>
        <taxon>Embryophyta</taxon>
        <taxon>Tracheophyta</taxon>
        <taxon>Spermatophyta</taxon>
        <taxon>Magnoliopsida</taxon>
        <taxon>eudicotyledons</taxon>
        <taxon>Gunneridae</taxon>
        <taxon>Pentapetalae</taxon>
        <taxon>rosids</taxon>
        <taxon>fabids</taxon>
        <taxon>Rosales</taxon>
        <taxon>Cannabaceae</taxon>
        <taxon>Trema</taxon>
    </lineage>
</organism>
<keyword evidence="2" id="KW-1185">Reference proteome</keyword>
<sequence length="68" mass="7273">MALRHHNGGIVALRCQGTYQVAPLCDPSSAAAPPYGSGGAAMQCYHQITVAPQHHHLGSEKKFRSFLT</sequence>
<proteinExistence type="predicted"/>
<comment type="caution">
    <text evidence="1">The sequence shown here is derived from an EMBL/GenBank/DDBJ whole genome shotgun (WGS) entry which is preliminary data.</text>
</comment>
<protein>
    <submittedName>
        <fullName evidence="1">Uncharacterized protein</fullName>
    </submittedName>
</protein>
<dbReference type="EMBL" id="JXTC01000217">
    <property type="protein sequence ID" value="PON81448.1"/>
    <property type="molecule type" value="Genomic_DNA"/>
</dbReference>
<dbReference type="AlphaFoldDB" id="A0A2P5E7B5"/>
<accession>A0A2P5E7B5</accession>
<dbReference type="Proteomes" id="UP000237000">
    <property type="component" value="Unassembled WGS sequence"/>
</dbReference>